<protein>
    <submittedName>
        <fullName evidence="6">Pulmonary surfactant-associated protein D-like</fullName>
    </submittedName>
</protein>
<reference evidence="6" key="4">
    <citation type="submission" date="2025-09" db="UniProtKB">
        <authorList>
            <consortium name="Ensembl"/>
        </authorList>
    </citation>
    <scope>IDENTIFICATION</scope>
    <source>
        <strain evidence="6">JP 163 A</strain>
    </source>
</reference>
<dbReference type="Proteomes" id="UP000002852">
    <property type="component" value="Unassembled WGS sequence"/>
</dbReference>
<dbReference type="Gene3D" id="3.10.100.10">
    <property type="entry name" value="Mannose-Binding Protein A, subunit A"/>
    <property type="match status" value="1"/>
</dbReference>
<dbReference type="SUPFAM" id="SSF56436">
    <property type="entry name" value="C-type lectin-like"/>
    <property type="match status" value="1"/>
</dbReference>
<dbReference type="InterPro" id="IPR016186">
    <property type="entry name" value="C-type_lectin-like/link_sf"/>
</dbReference>
<feature type="region of interest" description="Disordered" evidence="3">
    <location>
        <begin position="65"/>
        <end position="96"/>
    </location>
</feature>
<reference evidence="7" key="1">
    <citation type="submission" date="2012-01" db="EMBL/GenBank/DDBJ databases">
        <authorList>
            <person name="Walter R."/>
            <person name="Schartl M."/>
            <person name="Warren W."/>
        </authorList>
    </citation>
    <scope>NUCLEOTIDE SEQUENCE [LARGE SCALE GENOMIC DNA]</scope>
    <source>
        <strain evidence="7">JP 163 A</strain>
    </source>
</reference>
<feature type="compositionally biased region" description="Low complexity" evidence="3">
    <location>
        <begin position="34"/>
        <end position="45"/>
    </location>
</feature>
<reference evidence="6" key="3">
    <citation type="submission" date="2025-08" db="UniProtKB">
        <authorList>
            <consortium name="Ensembl"/>
        </authorList>
    </citation>
    <scope>IDENTIFICATION</scope>
    <source>
        <strain evidence="6">JP 163 A</strain>
    </source>
</reference>
<reference evidence="7" key="2">
    <citation type="journal article" date="2013" name="Nat. Genet.">
        <title>The genome of the platyfish, Xiphophorus maculatus, provides insights into evolutionary adaptation and several complex traits.</title>
        <authorList>
            <person name="Schartl M."/>
            <person name="Walter R.B."/>
            <person name="Shen Y."/>
            <person name="Garcia T."/>
            <person name="Catchen J."/>
            <person name="Amores A."/>
            <person name="Braasch I."/>
            <person name="Chalopin D."/>
            <person name="Volff J.N."/>
            <person name="Lesch K.P."/>
            <person name="Bisazza A."/>
            <person name="Minx P."/>
            <person name="Hillier L."/>
            <person name="Wilson R.K."/>
            <person name="Fuerstenberg S."/>
            <person name="Boore J."/>
            <person name="Searle S."/>
            <person name="Postlethwait J.H."/>
            <person name="Warren W.C."/>
        </authorList>
    </citation>
    <scope>NUCLEOTIDE SEQUENCE [LARGE SCALE GENOMIC DNA]</scope>
    <source>
        <strain evidence="7">JP 163 A</strain>
    </source>
</reference>
<keyword evidence="4" id="KW-0732">Signal</keyword>
<evidence type="ECO:0000313" key="7">
    <source>
        <dbReference type="Proteomes" id="UP000002852"/>
    </source>
</evidence>
<organism evidence="6 7">
    <name type="scientific">Xiphophorus maculatus</name>
    <name type="common">Southern platyfish</name>
    <name type="synonym">Platypoecilus maculatus</name>
    <dbReference type="NCBI Taxonomy" id="8083"/>
    <lineage>
        <taxon>Eukaryota</taxon>
        <taxon>Metazoa</taxon>
        <taxon>Chordata</taxon>
        <taxon>Craniata</taxon>
        <taxon>Vertebrata</taxon>
        <taxon>Euteleostomi</taxon>
        <taxon>Actinopterygii</taxon>
        <taxon>Neopterygii</taxon>
        <taxon>Teleostei</taxon>
        <taxon>Neoteleostei</taxon>
        <taxon>Acanthomorphata</taxon>
        <taxon>Ovalentaria</taxon>
        <taxon>Atherinomorphae</taxon>
        <taxon>Cyprinodontiformes</taxon>
        <taxon>Poeciliidae</taxon>
        <taxon>Poeciliinae</taxon>
        <taxon>Xiphophorus</taxon>
    </lineage>
</organism>
<dbReference type="InterPro" id="IPR016187">
    <property type="entry name" value="CTDL_fold"/>
</dbReference>
<dbReference type="GeneTree" id="ENSGT00940000154368"/>
<dbReference type="InterPro" id="IPR001304">
    <property type="entry name" value="C-type_lectin-like"/>
</dbReference>
<sequence length="254" mass="27243">MRLCFLFCVFCVIVPMSLSQQTGPPGEKGERGLPGEPGLPGSKGEAGVPGFPGFLGQKGLPGSPGLPGLKGEIGNTGFPGTSGRMGEPGTTGAVGPPGPVTMCGRELFKSFTQDVEGLMKITAKLDLAITFDFVRKVGQKYFVSNKERGSFQKAADFCQQRGLELALPQSEEENHMLLQLMGQDEKRAWININMRKAGGNFLSDMKNRPLTFTKWGESQPDESIQDSGCSMAAEDGTWRVTADCSLDADIICQL</sequence>
<feature type="signal peptide" evidence="4">
    <location>
        <begin position="1"/>
        <end position="19"/>
    </location>
</feature>
<feature type="chain" id="PRO_5017300026" evidence="4">
    <location>
        <begin position="20"/>
        <end position="254"/>
    </location>
</feature>
<dbReference type="Pfam" id="PF00059">
    <property type="entry name" value="Lectin_C"/>
    <property type="match status" value="1"/>
</dbReference>
<dbReference type="InterPro" id="IPR008160">
    <property type="entry name" value="Collagen"/>
</dbReference>
<name>A0A3B5QTL7_XIPMA</name>
<dbReference type="OrthoDB" id="8440709at2759"/>
<dbReference type="InParanoid" id="A0A3B5QTL7"/>
<dbReference type="Ensembl" id="ENSXMAT00000039339.1">
    <property type="protein sequence ID" value="ENSXMAP00000033605.1"/>
    <property type="gene ID" value="ENSXMAG00000022483.1"/>
</dbReference>
<accession>A0A3B5QTL7</accession>
<dbReference type="STRING" id="8083.ENSXMAP00000033605"/>
<dbReference type="AlphaFoldDB" id="A0A3B5QTL7"/>
<dbReference type="PROSITE" id="PS50041">
    <property type="entry name" value="C_TYPE_LECTIN_2"/>
    <property type="match status" value="1"/>
</dbReference>
<evidence type="ECO:0000256" key="4">
    <source>
        <dbReference type="SAM" id="SignalP"/>
    </source>
</evidence>
<evidence type="ECO:0000256" key="1">
    <source>
        <dbReference type="ARBA" id="ARBA00022837"/>
    </source>
</evidence>
<keyword evidence="7" id="KW-1185">Reference proteome</keyword>
<evidence type="ECO:0000256" key="3">
    <source>
        <dbReference type="SAM" id="MobiDB-lite"/>
    </source>
</evidence>
<dbReference type="SMART" id="SM00034">
    <property type="entry name" value="CLECT"/>
    <property type="match status" value="1"/>
</dbReference>
<evidence type="ECO:0000259" key="5">
    <source>
        <dbReference type="PROSITE" id="PS50041"/>
    </source>
</evidence>
<dbReference type="PANTHER" id="PTHR24637">
    <property type="entry name" value="COLLAGEN"/>
    <property type="match status" value="1"/>
</dbReference>
<proteinExistence type="predicted"/>
<dbReference type="Pfam" id="PF01391">
    <property type="entry name" value="Collagen"/>
    <property type="match status" value="1"/>
</dbReference>
<feature type="region of interest" description="Disordered" evidence="3">
    <location>
        <begin position="20"/>
        <end position="47"/>
    </location>
</feature>
<feature type="domain" description="C-type lectin" evidence="5">
    <location>
        <begin position="141"/>
        <end position="239"/>
    </location>
</feature>
<keyword evidence="1" id="KW-0106">Calcium</keyword>
<evidence type="ECO:0000256" key="2">
    <source>
        <dbReference type="ARBA" id="ARBA00023119"/>
    </source>
</evidence>
<dbReference type="GO" id="GO:0005581">
    <property type="term" value="C:collagen trimer"/>
    <property type="evidence" value="ECO:0007669"/>
    <property type="project" value="UniProtKB-KW"/>
</dbReference>
<dbReference type="OMA" id="YTEVWIN"/>
<dbReference type="PANTHER" id="PTHR24637:SF377">
    <property type="entry name" value="COLLAGEN TYPE IX ALPHA 1 CHAIN"/>
    <property type="match status" value="1"/>
</dbReference>
<keyword evidence="2" id="KW-0176">Collagen</keyword>
<evidence type="ECO:0000313" key="6">
    <source>
        <dbReference type="Ensembl" id="ENSXMAP00000033605.1"/>
    </source>
</evidence>